<keyword evidence="1" id="KW-0472">Membrane</keyword>
<name>A0A3G8GVG3_9BURK</name>
<evidence type="ECO:0000313" key="3">
    <source>
        <dbReference type="Proteomes" id="UP000270411"/>
    </source>
</evidence>
<gene>
    <name evidence="2" type="ORF">EHF44_00290</name>
</gene>
<sequence length="182" mass="20508">MIKDRNEFSRTFIAVILMDGAGFENPQPRLAVVGASPGVDSRWPAPIIREPIAEQGGSQMARHFRLGMWNRLAIVLTVILSLGVPTYFHFARGLQLQIDFDKSLQDCKDIAISKGLQLDPAADYIGVCQKQTKMMYAWEEQHEPYMYVRHIVAMFALSVAAYLLIWAGAAVARWILRGRTRA</sequence>
<evidence type="ECO:0000313" key="2">
    <source>
        <dbReference type="EMBL" id="AZG11965.1"/>
    </source>
</evidence>
<dbReference type="EMBL" id="CP033968">
    <property type="protein sequence ID" value="AZG11965.1"/>
    <property type="molecule type" value="Genomic_DNA"/>
</dbReference>
<reference evidence="3" key="1">
    <citation type="submission" date="2018-11" db="EMBL/GenBank/DDBJ databases">
        <title>FDA dAtabase for Regulatory Grade micrObial Sequences (FDA-ARGOS): Supporting development and validation of Infectious Disease Dx tests.</title>
        <authorList>
            <person name="Goldberg B."/>
            <person name="Campos J."/>
            <person name="Tallon L."/>
            <person name="Sadzewicz L."/>
            <person name="Zhao X."/>
            <person name="Vavikolanu K."/>
            <person name="Mehta A."/>
            <person name="Aluvathingal J."/>
            <person name="Nadendla S."/>
            <person name="Geyer C."/>
            <person name="Nandy P."/>
            <person name="Yan Y."/>
            <person name="Sichtig H."/>
        </authorList>
    </citation>
    <scope>NUCLEOTIDE SEQUENCE [LARGE SCALE GENOMIC DNA]</scope>
    <source>
        <strain evidence="3">FDAARGOS_614</strain>
        <plasmid evidence="3">unnamed1</plasmid>
    </source>
</reference>
<geneLocation type="plasmid" evidence="2">
    <name>unnamed1</name>
</geneLocation>
<keyword evidence="2" id="KW-0614">Plasmid</keyword>
<feature type="transmembrane region" description="Helical" evidence="1">
    <location>
        <begin position="72"/>
        <end position="90"/>
    </location>
</feature>
<dbReference type="Proteomes" id="UP000270411">
    <property type="component" value="Plasmid unnamed1"/>
</dbReference>
<dbReference type="RefSeq" id="WP_124682096.1">
    <property type="nucleotide sequence ID" value="NZ_CP033968.1"/>
</dbReference>
<keyword evidence="1" id="KW-0812">Transmembrane</keyword>
<evidence type="ECO:0000256" key="1">
    <source>
        <dbReference type="SAM" id="Phobius"/>
    </source>
</evidence>
<proteinExistence type="predicted"/>
<dbReference type="GeneID" id="60825048"/>
<dbReference type="AlphaFoldDB" id="A0A3G8GVG3"/>
<protein>
    <submittedName>
        <fullName evidence="2">Uncharacterized protein</fullName>
    </submittedName>
</protein>
<organism evidence="2 3">
    <name type="scientific">Cupriavidus pauculus</name>
    <dbReference type="NCBI Taxonomy" id="82633"/>
    <lineage>
        <taxon>Bacteria</taxon>
        <taxon>Pseudomonadati</taxon>
        <taxon>Pseudomonadota</taxon>
        <taxon>Betaproteobacteria</taxon>
        <taxon>Burkholderiales</taxon>
        <taxon>Burkholderiaceae</taxon>
        <taxon>Cupriavidus</taxon>
    </lineage>
</organism>
<dbReference type="KEGG" id="cpau:EHF44_00290"/>
<keyword evidence="1" id="KW-1133">Transmembrane helix</keyword>
<accession>A0A3G8GVG3</accession>
<feature type="transmembrane region" description="Helical" evidence="1">
    <location>
        <begin position="151"/>
        <end position="176"/>
    </location>
</feature>